<dbReference type="OrthoDB" id="19261at2759"/>
<name>A0A0C3L418_9AGAM</name>
<sequence>MGLTPQGQTAMARPSARDSIGPAITGRPPQNYGDAILELTIIGLTFYSVHEGYGTEWPKIFGTPLGRVAFLRSLRAWWVWWVIIIPCVYLIGLTLLPRQWKQETDARRALPNQSQSPKTPST</sequence>
<protein>
    <submittedName>
        <fullName evidence="3">Uncharacterized protein</fullName>
    </submittedName>
</protein>
<keyword evidence="2" id="KW-0812">Transmembrane</keyword>
<reference evidence="3 4" key="1">
    <citation type="submission" date="2014-04" db="EMBL/GenBank/DDBJ databases">
        <authorList>
            <consortium name="DOE Joint Genome Institute"/>
            <person name="Kuo A."/>
            <person name="Girlanda M."/>
            <person name="Perotto S."/>
            <person name="Kohler A."/>
            <person name="Nagy L.G."/>
            <person name="Floudas D."/>
            <person name="Copeland A."/>
            <person name="Barry K.W."/>
            <person name="Cichocki N."/>
            <person name="Veneault-Fourrey C."/>
            <person name="LaButti K."/>
            <person name="Lindquist E.A."/>
            <person name="Lipzen A."/>
            <person name="Lundell T."/>
            <person name="Morin E."/>
            <person name="Murat C."/>
            <person name="Sun H."/>
            <person name="Tunlid A."/>
            <person name="Henrissat B."/>
            <person name="Grigoriev I.V."/>
            <person name="Hibbett D.S."/>
            <person name="Martin F."/>
            <person name="Nordberg H.P."/>
            <person name="Cantor M.N."/>
            <person name="Hua S.X."/>
        </authorList>
    </citation>
    <scope>NUCLEOTIDE SEQUENCE [LARGE SCALE GENOMIC DNA]</scope>
    <source>
        <strain evidence="3 4">MUT 4182</strain>
    </source>
</reference>
<dbReference type="HOGENOM" id="CLU_2028433_0_0_1"/>
<feature type="region of interest" description="Disordered" evidence="1">
    <location>
        <begin position="1"/>
        <end position="29"/>
    </location>
</feature>
<dbReference type="STRING" id="1051891.A0A0C3L418"/>
<keyword evidence="4" id="KW-1185">Reference proteome</keyword>
<accession>A0A0C3L418</accession>
<keyword evidence="2" id="KW-1133">Transmembrane helix</keyword>
<dbReference type="Proteomes" id="UP000054248">
    <property type="component" value="Unassembled WGS sequence"/>
</dbReference>
<reference evidence="4" key="2">
    <citation type="submission" date="2015-01" db="EMBL/GenBank/DDBJ databases">
        <title>Evolutionary Origins and Diversification of the Mycorrhizal Mutualists.</title>
        <authorList>
            <consortium name="DOE Joint Genome Institute"/>
            <consortium name="Mycorrhizal Genomics Consortium"/>
            <person name="Kohler A."/>
            <person name="Kuo A."/>
            <person name="Nagy L.G."/>
            <person name="Floudas D."/>
            <person name="Copeland A."/>
            <person name="Barry K.W."/>
            <person name="Cichocki N."/>
            <person name="Veneault-Fourrey C."/>
            <person name="LaButti K."/>
            <person name="Lindquist E.A."/>
            <person name="Lipzen A."/>
            <person name="Lundell T."/>
            <person name="Morin E."/>
            <person name="Murat C."/>
            <person name="Riley R."/>
            <person name="Ohm R."/>
            <person name="Sun H."/>
            <person name="Tunlid A."/>
            <person name="Henrissat B."/>
            <person name="Grigoriev I.V."/>
            <person name="Hibbett D.S."/>
            <person name="Martin F."/>
        </authorList>
    </citation>
    <scope>NUCLEOTIDE SEQUENCE [LARGE SCALE GENOMIC DNA]</scope>
    <source>
        <strain evidence="4">MUT 4182</strain>
    </source>
</reference>
<proteinExistence type="predicted"/>
<evidence type="ECO:0000256" key="2">
    <source>
        <dbReference type="SAM" id="Phobius"/>
    </source>
</evidence>
<evidence type="ECO:0000256" key="1">
    <source>
        <dbReference type="SAM" id="MobiDB-lite"/>
    </source>
</evidence>
<dbReference type="EMBL" id="KN822993">
    <property type="protein sequence ID" value="KIO28573.1"/>
    <property type="molecule type" value="Genomic_DNA"/>
</dbReference>
<evidence type="ECO:0000313" key="4">
    <source>
        <dbReference type="Proteomes" id="UP000054248"/>
    </source>
</evidence>
<dbReference type="AlphaFoldDB" id="A0A0C3L418"/>
<evidence type="ECO:0000313" key="3">
    <source>
        <dbReference type="EMBL" id="KIO28573.1"/>
    </source>
</evidence>
<gene>
    <name evidence="3" type="ORF">M407DRAFT_22308</name>
</gene>
<feature type="transmembrane region" description="Helical" evidence="2">
    <location>
        <begin position="77"/>
        <end position="96"/>
    </location>
</feature>
<organism evidence="3 4">
    <name type="scientific">Tulasnella calospora MUT 4182</name>
    <dbReference type="NCBI Taxonomy" id="1051891"/>
    <lineage>
        <taxon>Eukaryota</taxon>
        <taxon>Fungi</taxon>
        <taxon>Dikarya</taxon>
        <taxon>Basidiomycota</taxon>
        <taxon>Agaricomycotina</taxon>
        <taxon>Agaricomycetes</taxon>
        <taxon>Cantharellales</taxon>
        <taxon>Tulasnellaceae</taxon>
        <taxon>Tulasnella</taxon>
    </lineage>
</organism>
<keyword evidence="2" id="KW-0472">Membrane</keyword>